<reference evidence="1 2" key="1">
    <citation type="submission" date="2016-08" db="EMBL/GenBank/DDBJ databases">
        <authorList>
            <person name="Seilhamer J.J."/>
        </authorList>
    </citation>
    <scope>NUCLEOTIDE SEQUENCE [LARGE SCALE GENOMIC DNA]</scope>
    <source>
        <strain evidence="1">Buetzberg</strain>
    </source>
</reference>
<dbReference type="GeneID" id="30410888"/>
<evidence type="ECO:0000313" key="1">
    <source>
        <dbReference type="EMBL" id="SCG84612.1"/>
    </source>
</evidence>
<dbReference type="Pfam" id="PF08735">
    <property type="entry name" value="DUF1786"/>
    <property type="match status" value="1"/>
</dbReference>
<keyword evidence="2" id="KW-1185">Reference proteome</keyword>
<dbReference type="STRING" id="118062.MCBB_0023"/>
<dbReference type="PIRSF" id="PIRSF029129">
    <property type="entry name" value="DUF1786_pyruvate_format-lyase"/>
    <property type="match status" value="1"/>
</dbReference>
<accession>A0A1D3KZ08</accession>
<protein>
    <recommendedName>
        <fullName evidence="3">Pyruvate formate-lyase activating enzyme</fullName>
    </recommendedName>
</protein>
<name>A0A1D3KZ08_9EURY</name>
<dbReference type="KEGG" id="mcub:MCBB_0023"/>
<dbReference type="PATRIC" id="fig|129848.4.peg.24"/>
<evidence type="ECO:0008006" key="3">
    <source>
        <dbReference type="Google" id="ProtNLM"/>
    </source>
</evidence>
<organism evidence="1 2">
    <name type="scientific">Methanobacterium congolense</name>
    <dbReference type="NCBI Taxonomy" id="118062"/>
    <lineage>
        <taxon>Archaea</taxon>
        <taxon>Methanobacteriati</taxon>
        <taxon>Methanobacteriota</taxon>
        <taxon>Methanomada group</taxon>
        <taxon>Methanobacteria</taxon>
        <taxon>Methanobacteriales</taxon>
        <taxon>Methanobacteriaceae</taxon>
        <taxon>Methanobacterium</taxon>
    </lineage>
</organism>
<evidence type="ECO:0000313" key="2">
    <source>
        <dbReference type="Proteomes" id="UP000094707"/>
    </source>
</evidence>
<gene>
    <name evidence="1" type="ORF">MCBB_0023</name>
</gene>
<dbReference type="RefSeq" id="WP_071905700.1">
    <property type="nucleotide sequence ID" value="NZ_LT607756.1"/>
</dbReference>
<dbReference type="AlphaFoldDB" id="A0A1D3KZ08"/>
<dbReference type="EMBL" id="LT607756">
    <property type="protein sequence ID" value="SCG84612.1"/>
    <property type="molecule type" value="Genomic_DNA"/>
</dbReference>
<dbReference type="InterPro" id="IPR014846">
    <property type="entry name" value="DUF1786_pyruvate_format-lyase"/>
</dbReference>
<dbReference type="OrthoDB" id="51532at2157"/>
<sequence>MKILTIDVGAGTQDIMLYDTSEPIENSVKLVMPSPTRIFAERIRKHRNDLFIKGETMGGGPINTAIKNHLDKGYRVIMTENAARTVRDDLNRVKAMGIEVVPEGEKHPEIAKMEFKDIDLEAIGSALSNFDVELEFDYIGVAVQDHGYMEGVGDRNFRFMKIREKLDVPRGPEEFAYFNEAPEYFTRMNAVFRTLKGYKTTVMDSKFASICGATCDEQVESMEKFIVMDVGNGHTLAAAFDGEKMFGVFEHHTSALTPEKLDYLLKKLADGTLTHEEVHADGGHGALINDAIGDFECVVATGPRRKILQNADFKVHYAAPAGDVMMTGPAGLIKTILSKQV</sequence>
<dbReference type="Proteomes" id="UP000094707">
    <property type="component" value="Chromosome I"/>
</dbReference>
<proteinExistence type="predicted"/>